<dbReference type="RefSeq" id="WP_210048224.1">
    <property type="nucleotide sequence ID" value="NZ_JAGINX010000001.1"/>
</dbReference>
<proteinExistence type="inferred from homology"/>
<evidence type="ECO:0000259" key="3">
    <source>
        <dbReference type="SMART" id="SM00382"/>
    </source>
</evidence>
<feature type="region of interest" description="Disordered" evidence="2">
    <location>
        <begin position="176"/>
        <end position="206"/>
    </location>
</feature>
<dbReference type="PANTHER" id="PTHR32039:SF7">
    <property type="entry name" value="COMPETENCE PROTEIN COMM"/>
    <property type="match status" value="1"/>
</dbReference>
<comment type="caution">
    <text evidence="4">The sequence shown here is derived from an EMBL/GenBank/DDBJ whole genome shotgun (WGS) entry which is preliminary data.</text>
</comment>
<sequence>MTMGRAAGVVLMGTQGHMIEVEADISQTLPAFVLLGLPDASLKESQDRIRSAANNAGLALPPRKLTINLLPAPLRKSGSSLDLAILMSAWAADRHVSGTGGTVFLAELGLDGRLRPVRGVLPAVAAAVRAGFSRVVVSRGNAAEAALVPGAEVLAGDLVIEVAYAFRSDQWKELPSGAPDPLDRHWGGTTVRASAQGTSPSETDAPEVPDLAEVHGQHEARFALEAAAAGGHHLLLVGPPGAGKTMMAERLPSILPPLDEEAAMEVTAIASITANAKTVASLQRTPPFESPHHSASSAAIVGGGARVAAPGAVTRAHRGVLFLDEAPEHSRQVLDSLRQPLESGCVSLHRSEGSVTYPARFQLVMAANPCLCGMNTGSGTLCTCTVLQRRTYLSRISGPLLDRIDCQVQVERPRSVSQSLESSGESSGAVLRRVIHARAAQRERLAPWGLELNSQVSLKLLSHGLRLPRTATGRLDEALDRADLSLRGYVRVLRLAWTISDISGEDRPGEEHIDAAVQLRQQVGGPA</sequence>
<comment type="similarity">
    <text evidence="1">Belongs to the Mg-chelatase subunits D/I family. ComM subfamily.</text>
</comment>
<dbReference type="SUPFAM" id="SSF54211">
    <property type="entry name" value="Ribosomal protein S5 domain 2-like"/>
    <property type="match status" value="1"/>
</dbReference>
<dbReference type="InterPro" id="IPR025158">
    <property type="entry name" value="Mg_chelat-rel_C"/>
</dbReference>
<evidence type="ECO:0000313" key="4">
    <source>
        <dbReference type="EMBL" id="MBP2317923.1"/>
    </source>
</evidence>
<dbReference type="InterPro" id="IPR004482">
    <property type="entry name" value="Mg_chelat-rel"/>
</dbReference>
<keyword evidence="5" id="KW-1185">Reference proteome</keyword>
<dbReference type="Proteomes" id="UP001519331">
    <property type="component" value="Unassembled WGS sequence"/>
</dbReference>
<dbReference type="NCBIfam" id="TIGR00368">
    <property type="entry name" value="YifB family Mg chelatase-like AAA ATPase"/>
    <property type="match status" value="1"/>
</dbReference>
<dbReference type="InterPro" id="IPR003593">
    <property type="entry name" value="AAA+_ATPase"/>
</dbReference>
<dbReference type="SUPFAM" id="SSF52540">
    <property type="entry name" value="P-loop containing nucleoside triphosphate hydrolases"/>
    <property type="match status" value="1"/>
</dbReference>
<dbReference type="InterPro" id="IPR045006">
    <property type="entry name" value="CHLI-like"/>
</dbReference>
<dbReference type="PANTHER" id="PTHR32039">
    <property type="entry name" value="MAGNESIUM-CHELATASE SUBUNIT CHLI"/>
    <property type="match status" value="1"/>
</dbReference>
<dbReference type="Pfam" id="PF01078">
    <property type="entry name" value="Mg_chelatase"/>
    <property type="match status" value="1"/>
</dbReference>
<dbReference type="EMBL" id="JAGINX010000001">
    <property type="protein sequence ID" value="MBP2317923.1"/>
    <property type="molecule type" value="Genomic_DNA"/>
</dbReference>
<dbReference type="Pfam" id="PF13335">
    <property type="entry name" value="Mg_chelatase_C"/>
    <property type="match status" value="1"/>
</dbReference>
<gene>
    <name evidence="4" type="ORF">JOF45_000942</name>
</gene>
<feature type="domain" description="AAA+ ATPase" evidence="3">
    <location>
        <begin position="230"/>
        <end position="414"/>
    </location>
</feature>
<evidence type="ECO:0000256" key="2">
    <source>
        <dbReference type="SAM" id="MobiDB-lite"/>
    </source>
</evidence>
<dbReference type="Gene3D" id="3.30.230.10">
    <property type="match status" value="1"/>
</dbReference>
<accession>A0ABS4T0J0</accession>
<dbReference type="Pfam" id="PF13541">
    <property type="entry name" value="ChlI"/>
    <property type="match status" value="1"/>
</dbReference>
<evidence type="ECO:0000313" key="5">
    <source>
        <dbReference type="Proteomes" id="UP001519331"/>
    </source>
</evidence>
<dbReference type="InterPro" id="IPR000523">
    <property type="entry name" value="Mg_chelatse_chII-like_cat_dom"/>
</dbReference>
<dbReference type="Gene3D" id="3.40.50.300">
    <property type="entry name" value="P-loop containing nucleotide triphosphate hydrolases"/>
    <property type="match status" value="1"/>
</dbReference>
<dbReference type="InterPro" id="IPR014721">
    <property type="entry name" value="Ribsml_uS5_D2-typ_fold_subgr"/>
</dbReference>
<dbReference type="InterPro" id="IPR027417">
    <property type="entry name" value="P-loop_NTPase"/>
</dbReference>
<organism evidence="4 5">
    <name type="scientific">Nesterenkonia lacusekhoensis</name>
    <dbReference type="NCBI Taxonomy" id="150832"/>
    <lineage>
        <taxon>Bacteria</taxon>
        <taxon>Bacillati</taxon>
        <taxon>Actinomycetota</taxon>
        <taxon>Actinomycetes</taxon>
        <taxon>Micrococcales</taxon>
        <taxon>Micrococcaceae</taxon>
        <taxon>Nesterenkonia</taxon>
    </lineage>
</organism>
<protein>
    <submittedName>
        <fullName evidence="4">Magnesium chelatase family protein</fullName>
    </submittedName>
</protein>
<feature type="compositionally biased region" description="Polar residues" evidence="2">
    <location>
        <begin position="191"/>
        <end position="202"/>
    </location>
</feature>
<dbReference type="SMART" id="SM00382">
    <property type="entry name" value="AAA"/>
    <property type="match status" value="1"/>
</dbReference>
<evidence type="ECO:0000256" key="1">
    <source>
        <dbReference type="ARBA" id="ARBA00006354"/>
    </source>
</evidence>
<name>A0ABS4T0J0_9MICC</name>
<dbReference type="InterPro" id="IPR020568">
    <property type="entry name" value="Ribosomal_Su5_D2-typ_SF"/>
</dbReference>
<reference evidence="4 5" key="1">
    <citation type="submission" date="2021-03" db="EMBL/GenBank/DDBJ databases">
        <title>Sequencing the genomes of 1000 actinobacteria strains.</title>
        <authorList>
            <person name="Klenk H.-P."/>
        </authorList>
    </citation>
    <scope>NUCLEOTIDE SEQUENCE [LARGE SCALE GENOMIC DNA]</scope>
    <source>
        <strain evidence="4 5">DSM 12544</strain>
    </source>
</reference>